<evidence type="ECO:0000313" key="7">
    <source>
        <dbReference type="EMBL" id="KAG1531666.1"/>
    </source>
</evidence>
<sequence>MRQAQVLGVRGHRAAEAAFRNGADEFSIHMAYCQAVGQDANELPYGNIVALNEHAAVLHYTELGRKAPQPLRSFLIDAGARAQGYASDITRTFPVNGRFSAEQRALHDLVGEAQAAALAQAKPGVPPSPRRWQRSQR</sequence>
<proteinExistence type="predicted"/>
<name>A0A9P6XTM4_9FUNG</name>
<dbReference type="SUPFAM" id="SSF55920">
    <property type="entry name" value="Creatinase/aminopeptidase"/>
    <property type="match status" value="1"/>
</dbReference>
<protein>
    <recommendedName>
        <fullName evidence="6">Peptidase M24 domain-containing protein</fullName>
    </recommendedName>
</protein>
<dbReference type="PANTHER" id="PTHR43226">
    <property type="entry name" value="XAA-PRO AMINOPEPTIDASE 3"/>
    <property type="match status" value="1"/>
</dbReference>
<dbReference type="InterPro" id="IPR052433">
    <property type="entry name" value="X-Pro_dipept-like"/>
</dbReference>
<keyword evidence="4" id="KW-0464">Manganese</keyword>
<dbReference type="AlphaFoldDB" id="A0A9P6XTM4"/>
<dbReference type="InterPro" id="IPR036005">
    <property type="entry name" value="Creatinase/aminopeptidase-like"/>
</dbReference>
<dbReference type="GO" id="GO:0046872">
    <property type="term" value="F:metal ion binding"/>
    <property type="evidence" value="ECO:0007669"/>
    <property type="project" value="UniProtKB-KW"/>
</dbReference>
<dbReference type="GO" id="GO:0004177">
    <property type="term" value="F:aminopeptidase activity"/>
    <property type="evidence" value="ECO:0007669"/>
    <property type="project" value="TreeGrafter"/>
</dbReference>
<keyword evidence="8" id="KW-1185">Reference proteome</keyword>
<evidence type="ECO:0000259" key="6">
    <source>
        <dbReference type="Pfam" id="PF00557"/>
    </source>
</evidence>
<dbReference type="Proteomes" id="UP000740926">
    <property type="component" value="Unassembled WGS sequence"/>
</dbReference>
<dbReference type="GO" id="GO:0006508">
    <property type="term" value="P:proteolysis"/>
    <property type="evidence" value="ECO:0007669"/>
    <property type="project" value="TreeGrafter"/>
</dbReference>
<comment type="cofactor">
    <cofactor evidence="1">
        <name>Mn(2+)</name>
        <dbReference type="ChEBI" id="CHEBI:29035"/>
    </cofactor>
</comment>
<dbReference type="GO" id="GO:0005829">
    <property type="term" value="C:cytosol"/>
    <property type="evidence" value="ECO:0007669"/>
    <property type="project" value="TreeGrafter"/>
</dbReference>
<evidence type="ECO:0000256" key="4">
    <source>
        <dbReference type="ARBA" id="ARBA00023211"/>
    </source>
</evidence>
<evidence type="ECO:0000256" key="2">
    <source>
        <dbReference type="ARBA" id="ARBA00022723"/>
    </source>
</evidence>
<evidence type="ECO:0000313" key="8">
    <source>
        <dbReference type="Proteomes" id="UP000740926"/>
    </source>
</evidence>
<evidence type="ECO:0000256" key="3">
    <source>
        <dbReference type="ARBA" id="ARBA00022801"/>
    </source>
</evidence>
<dbReference type="InterPro" id="IPR000994">
    <property type="entry name" value="Pept_M24"/>
</dbReference>
<keyword evidence="2" id="KW-0479">Metal-binding</keyword>
<evidence type="ECO:0000256" key="5">
    <source>
        <dbReference type="SAM" id="MobiDB-lite"/>
    </source>
</evidence>
<accession>A0A9P6XTM4</accession>
<comment type="caution">
    <text evidence="7">The sequence shown here is derived from an EMBL/GenBank/DDBJ whole genome shotgun (WGS) entry which is preliminary data.</text>
</comment>
<dbReference type="Pfam" id="PF00557">
    <property type="entry name" value="Peptidase_M24"/>
    <property type="match status" value="1"/>
</dbReference>
<evidence type="ECO:0000256" key="1">
    <source>
        <dbReference type="ARBA" id="ARBA00001936"/>
    </source>
</evidence>
<gene>
    <name evidence="7" type="ORF">G6F50_016575</name>
</gene>
<dbReference type="PANTHER" id="PTHR43226:SF8">
    <property type="entry name" value="XAA-PRO DIPEPTIDASE"/>
    <property type="match status" value="1"/>
</dbReference>
<keyword evidence="3" id="KW-0378">Hydrolase</keyword>
<reference evidence="7 8" key="1">
    <citation type="journal article" date="2020" name="Microb. Genom.">
        <title>Genetic diversity of clinical and environmental Mucorales isolates obtained from an investigation of mucormycosis cases among solid organ transplant recipients.</title>
        <authorList>
            <person name="Nguyen M.H."/>
            <person name="Kaul D."/>
            <person name="Muto C."/>
            <person name="Cheng S.J."/>
            <person name="Richter R.A."/>
            <person name="Bruno V.M."/>
            <person name="Liu G."/>
            <person name="Beyhan S."/>
            <person name="Sundermann A.J."/>
            <person name="Mounaud S."/>
            <person name="Pasculle A.W."/>
            <person name="Nierman W.C."/>
            <person name="Driscoll E."/>
            <person name="Cumbie R."/>
            <person name="Clancy C.J."/>
            <person name="Dupont C.L."/>
        </authorList>
    </citation>
    <scope>NUCLEOTIDE SEQUENCE [LARGE SCALE GENOMIC DNA]</scope>
    <source>
        <strain evidence="7 8">GL24</strain>
    </source>
</reference>
<feature type="domain" description="Peptidase M24" evidence="6">
    <location>
        <begin position="1"/>
        <end position="127"/>
    </location>
</feature>
<feature type="region of interest" description="Disordered" evidence="5">
    <location>
        <begin position="117"/>
        <end position="137"/>
    </location>
</feature>
<dbReference type="Gene3D" id="3.90.230.10">
    <property type="entry name" value="Creatinase/methionine aminopeptidase superfamily"/>
    <property type="match status" value="1"/>
</dbReference>
<organism evidence="7 8">
    <name type="scientific">Rhizopus delemar</name>
    <dbReference type="NCBI Taxonomy" id="936053"/>
    <lineage>
        <taxon>Eukaryota</taxon>
        <taxon>Fungi</taxon>
        <taxon>Fungi incertae sedis</taxon>
        <taxon>Mucoromycota</taxon>
        <taxon>Mucoromycotina</taxon>
        <taxon>Mucoromycetes</taxon>
        <taxon>Mucorales</taxon>
        <taxon>Mucorineae</taxon>
        <taxon>Rhizopodaceae</taxon>
        <taxon>Rhizopus</taxon>
    </lineage>
</organism>
<dbReference type="EMBL" id="JAANIU010010640">
    <property type="protein sequence ID" value="KAG1531666.1"/>
    <property type="molecule type" value="Genomic_DNA"/>
</dbReference>